<dbReference type="InterPro" id="IPR051217">
    <property type="entry name" value="Insect_Cuticle_Struc_Prot"/>
</dbReference>
<evidence type="ECO:0000256" key="4">
    <source>
        <dbReference type="PROSITE-ProRule" id="PRU00497"/>
    </source>
</evidence>
<feature type="compositionally biased region" description="Low complexity" evidence="5">
    <location>
        <begin position="240"/>
        <end position="256"/>
    </location>
</feature>
<gene>
    <name evidence="7" type="ORF">R5R35_013406</name>
</gene>
<dbReference type="GO" id="GO:0031012">
    <property type="term" value="C:extracellular matrix"/>
    <property type="evidence" value="ECO:0007669"/>
    <property type="project" value="TreeGrafter"/>
</dbReference>
<evidence type="ECO:0008006" key="9">
    <source>
        <dbReference type="Google" id="ProtNLM"/>
    </source>
</evidence>
<dbReference type="PROSITE" id="PS51155">
    <property type="entry name" value="CHIT_BIND_RR_2"/>
    <property type="match status" value="1"/>
</dbReference>
<keyword evidence="8" id="KW-1185">Reference proteome</keyword>
<keyword evidence="6" id="KW-0732">Signal</keyword>
<comment type="caution">
    <text evidence="7">The sequence shown here is derived from an EMBL/GenBank/DDBJ whole genome shotgun (WGS) entry which is preliminary data.</text>
</comment>
<dbReference type="InterPro" id="IPR000618">
    <property type="entry name" value="Insect_cuticle"/>
</dbReference>
<dbReference type="Pfam" id="PF00379">
    <property type="entry name" value="Chitin_bind_4"/>
    <property type="match status" value="1"/>
</dbReference>
<evidence type="ECO:0000256" key="5">
    <source>
        <dbReference type="SAM" id="MobiDB-lite"/>
    </source>
</evidence>
<dbReference type="PROSITE" id="PS00233">
    <property type="entry name" value="CHIT_BIND_RR_1"/>
    <property type="match status" value="1"/>
</dbReference>
<accession>A0AAN9VYL5</accession>
<evidence type="ECO:0000313" key="8">
    <source>
        <dbReference type="Proteomes" id="UP001378592"/>
    </source>
</evidence>
<feature type="region of interest" description="Disordered" evidence="5">
    <location>
        <begin position="29"/>
        <end position="104"/>
    </location>
</feature>
<dbReference type="EMBL" id="JAZDUA010000006">
    <property type="protein sequence ID" value="KAK7873994.1"/>
    <property type="molecule type" value="Genomic_DNA"/>
</dbReference>
<evidence type="ECO:0000256" key="1">
    <source>
        <dbReference type="ARBA" id="ARBA00022460"/>
    </source>
</evidence>
<keyword evidence="2" id="KW-0677">Repeat</keyword>
<feature type="chain" id="PRO_5042948785" description="Cuticular protein" evidence="6">
    <location>
        <begin position="19"/>
        <end position="256"/>
    </location>
</feature>
<evidence type="ECO:0000256" key="3">
    <source>
        <dbReference type="ARBA" id="ARBA00037307"/>
    </source>
</evidence>
<dbReference type="GO" id="GO:0005615">
    <property type="term" value="C:extracellular space"/>
    <property type="evidence" value="ECO:0007669"/>
    <property type="project" value="TreeGrafter"/>
</dbReference>
<feature type="region of interest" description="Disordered" evidence="5">
    <location>
        <begin position="218"/>
        <end position="256"/>
    </location>
</feature>
<dbReference type="PRINTS" id="PR00947">
    <property type="entry name" value="CUTICLE"/>
</dbReference>
<reference evidence="7 8" key="1">
    <citation type="submission" date="2024-03" db="EMBL/GenBank/DDBJ databases">
        <title>The genome assembly and annotation of the cricket Gryllus longicercus Weissman &amp; Gray.</title>
        <authorList>
            <person name="Szrajer S."/>
            <person name="Gray D."/>
            <person name="Ylla G."/>
        </authorList>
    </citation>
    <scope>NUCLEOTIDE SEQUENCE [LARGE SCALE GENOMIC DNA]</scope>
    <source>
        <strain evidence="7">DAG 2021-001</strain>
        <tissue evidence="7">Whole body minus gut</tissue>
    </source>
</reference>
<dbReference type="PANTHER" id="PTHR12236:SF98">
    <property type="entry name" value="CUTICULAR PROTEIN 56F"/>
    <property type="match status" value="1"/>
</dbReference>
<protein>
    <recommendedName>
        <fullName evidence="9">Cuticular protein</fullName>
    </recommendedName>
</protein>
<organism evidence="7 8">
    <name type="scientific">Gryllus longicercus</name>
    <dbReference type="NCBI Taxonomy" id="2509291"/>
    <lineage>
        <taxon>Eukaryota</taxon>
        <taxon>Metazoa</taxon>
        <taxon>Ecdysozoa</taxon>
        <taxon>Arthropoda</taxon>
        <taxon>Hexapoda</taxon>
        <taxon>Insecta</taxon>
        <taxon>Pterygota</taxon>
        <taxon>Neoptera</taxon>
        <taxon>Polyneoptera</taxon>
        <taxon>Orthoptera</taxon>
        <taxon>Ensifera</taxon>
        <taxon>Gryllidea</taxon>
        <taxon>Grylloidea</taxon>
        <taxon>Gryllidae</taxon>
        <taxon>Gryllinae</taxon>
        <taxon>Gryllus</taxon>
    </lineage>
</organism>
<name>A0AAN9VYL5_9ORTH</name>
<dbReference type="Proteomes" id="UP001378592">
    <property type="component" value="Unassembled WGS sequence"/>
</dbReference>
<dbReference type="AlphaFoldDB" id="A0AAN9VYL5"/>
<dbReference type="GO" id="GO:0042302">
    <property type="term" value="F:structural constituent of cuticle"/>
    <property type="evidence" value="ECO:0007669"/>
    <property type="project" value="UniProtKB-UniRule"/>
</dbReference>
<proteinExistence type="predicted"/>
<evidence type="ECO:0000256" key="2">
    <source>
        <dbReference type="ARBA" id="ARBA00022737"/>
    </source>
</evidence>
<dbReference type="InterPro" id="IPR031311">
    <property type="entry name" value="CHIT_BIND_RR_consensus"/>
</dbReference>
<keyword evidence="1 4" id="KW-0193">Cuticle</keyword>
<feature type="signal peptide" evidence="6">
    <location>
        <begin position="1"/>
        <end position="18"/>
    </location>
</feature>
<evidence type="ECO:0000256" key="6">
    <source>
        <dbReference type="SAM" id="SignalP"/>
    </source>
</evidence>
<evidence type="ECO:0000313" key="7">
    <source>
        <dbReference type="EMBL" id="KAK7873994.1"/>
    </source>
</evidence>
<sequence>MQNFQNLVVLALLGCALAEPPVNRGYLPPQARFSAPSQQYGAPASGPARIFAPSSQYGAPASGPARISAPSRQYGAPASGSARISAPSRQFGAPARSSAPSTQYGAPARIAAPAPARFYAPSEQYGAPAAAVISARAPARLSAAPAPVYGAPTGPYADARARLQEDDLAEPANYEYQYAVEDYESGANFGHREDRQDESAQGEYRVLLPDGRTQIVEYEADQEGYRPVIRYEEAEGPYPASASASQRRQQQQSGPY</sequence>
<dbReference type="PANTHER" id="PTHR12236">
    <property type="entry name" value="STRUCTURAL CONTITUENT OF CUTICLE"/>
    <property type="match status" value="1"/>
</dbReference>
<comment type="function">
    <text evidence="3">Component of the cuticle of migratory locust which contains more than 100 different structural proteins.</text>
</comment>